<feature type="transmembrane region" description="Helical" evidence="8">
    <location>
        <begin position="126"/>
        <end position="146"/>
    </location>
</feature>
<evidence type="ECO:0000256" key="1">
    <source>
        <dbReference type="ARBA" id="ARBA00004651"/>
    </source>
</evidence>
<evidence type="ECO:0000256" key="3">
    <source>
        <dbReference type="ARBA" id="ARBA00022676"/>
    </source>
</evidence>
<feature type="transmembrane region" description="Helical" evidence="8">
    <location>
        <begin position="291"/>
        <end position="311"/>
    </location>
</feature>
<dbReference type="Pfam" id="PF13231">
    <property type="entry name" value="PMT_2"/>
    <property type="match status" value="1"/>
</dbReference>
<keyword evidence="4 10" id="KW-0808">Transferase</keyword>
<comment type="caution">
    <text evidence="10">The sequence shown here is derived from an EMBL/GenBank/DDBJ whole genome shotgun (WGS) entry which is preliminary data.</text>
</comment>
<dbReference type="EMBL" id="JAPJZH010000010">
    <property type="protein sequence ID" value="MDA4846971.1"/>
    <property type="molecule type" value="Genomic_DNA"/>
</dbReference>
<dbReference type="PANTHER" id="PTHR33908">
    <property type="entry name" value="MANNOSYLTRANSFERASE YKCB-RELATED"/>
    <property type="match status" value="1"/>
</dbReference>
<feature type="transmembrane region" description="Helical" evidence="8">
    <location>
        <begin position="354"/>
        <end position="372"/>
    </location>
</feature>
<dbReference type="RefSeq" id="WP_271090872.1">
    <property type="nucleotide sequence ID" value="NZ_JAPJZH010000010.1"/>
</dbReference>
<protein>
    <submittedName>
        <fullName evidence="10">Glycosyltransferase family 39 protein</fullName>
        <ecNumber evidence="10">2.4.-.-</ecNumber>
    </submittedName>
</protein>
<feature type="transmembrane region" description="Helical" evidence="8">
    <location>
        <begin position="7"/>
        <end position="29"/>
    </location>
</feature>
<keyword evidence="3 10" id="KW-0328">Glycosyltransferase</keyword>
<name>A0ABT4VQM5_9HYPH</name>
<keyword evidence="6 8" id="KW-1133">Transmembrane helix</keyword>
<evidence type="ECO:0000256" key="2">
    <source>
        <dbReference type="ARBA" id="ARBA00022475"/>
    </source>
</evidence>
<proteinExistence type="predicted"/>
<gene>
    <name evidence="10" type="ORF">OOZ53_16550</name>
</gene>
<evidence type="ECO:0000256" key="8">
    <source>
        <dbReference type="SAM" id="Phobius"/>
    </source>
</evidence>
<dbReference type="Proteomes" id="UP001148313">
    <property type="component" value="Unassembled WGS sequence"/>
</dbReference>
<dbReference type="InterPro" id="IPR038731">
    <property type="entry name" value="RgtA/B/C-like"/>
</dbReference>
<dbReference type="PANTHER" id="PTHR33908:SF11">
    <property type="entry name" value="MEMBRANE PROTEIN"/>
    <property type="match status" value="1"/>
</dbReference>
<evidence type="ECO:0000259" key="9">
    <source>
        <dbReference type="Pfam" id="PF13231"/>
    </source>
</evidence>
<feature type="domain" description="Glycosyltransferase RgtA/B/C/D-like" evidence="9">
    <location>
        <begin position="55"/>
        <end position="216"/>
    </location>
</feature>
<dbReference type="InterPro" id="IPR050297">
    <property type="entry name" value="LipidA_mod_glycosyltrf_83"/>
</dbReference>
<dbReference type="GO" id="GO:0016757">
    <property type="term" value="F:glycosyltransferase activity"/>
    <property type="evidence" value="ECO:0007669"/>
    <property type="project" value="UniProtKB-KW"/>
</dbReference>
<evidence type="ECO:0000256" key="7">
    <source>
        <dbReference type="ARBA" id="ARBA00023136"/>
    </source>
</evidence>
<organism evidence="10 11">
    <name type="scientific">Hoeflea poritis</name>
    <dbReference type="NCBI Taxonomy" id="2993659"/>
    <lineage>
        <taxon>Bacteria</taxon>
        <taxon>Pseudomonadati</taxon>
        <taxon>Pseudomonadota</taxon>
        <taxon>Alphaproteobacteria</taxon>
        <taxon>Hyphomicrobiales</taxon>
        <taxon>Rhizobiaceae</taxon>
        <taxon>Hoeflea</taxon>
    </lineage>
</organism>
<evidence type="ECO:0000256" key="5">
    <source>
        <dbReference type="ARBA" id="ARBA00022692"/>
    </source>
</evidence>
<keyword evidence="5 8" id="KW-0812">Transmembrane</keyword>
<keyword evidence="11" id="KW-1185">Reference proteome</keyword>
<evidence type="ECO:0000313" key="11">
    <source>
        <dbReference type="Proteomes" id="UP001148313"/>
    </source>
</evidence>
<evidence type="ECO:0000256" key="4">
    <source>
        <dbReference type="ARBA" id="ARBA00022679"/>
    </source>
</evidence>
<comment type="subcellular location">
    <subcellularLocation>
        <location evidence="1">Cell membrane</location>
        <topology evidence="1">Multi-pass membrane protein</topology>
    </subcellularLocation>
</comment>
<reference evidence="10" key="1">
    <citation type="submission" date="2022-11" db="EMBL/GenBank/DDBJ databases">
        <title>Hoeflea poritis sp. nov., isolated from scleractinian coral Porites lutea.</title>
        <authorList>
            <person name="Zhang G."/>
            <person name="Wei Q."/>
            <person name="Cai L."/>
        </authorList>
    </citation>
    <scope>NUCLEOTIDE SEQUENCE</scope>
    <source>
        <strain evidence="10">E7-10</strain>
    </source>
</reference>
<keyword evidence="7 8" id="KW-0472">Membrane</keyword>
<dbReference type="EC" id="2.4.-.-" evidence="10"/>
<feature type="transmembrane region" description="Helical" evidence="8">
    <location>
        <begin position="74"/>
        <end position="94"/>
    </location>
</feature>
<accession>A0ABT4VQM5</accession>
<evidence type="ECO:0000256" key="6">
    <source>
        <dbReference type="ARBA" id="ARBA00022989"/>
    </source>
</evidence>
<evidence type="ECO:0000313" key="10">
    <source>
        <dbReference type="EMBL" id="MDA4846971.1"/>
    </source>
</evidence>
<feature type="transmembrane region" description="Helical" evidence="8">
    <location>
        <begin position="199"/>
        <end position="218"/>
    </location>
</feature>
<sequence length="508" mass="55790">MIRQDRLPVAFVLLLLAYFLVQTLTFSLFKSGADIDTTELMMYNQFWSLGYWGSQPPLYNWMTHLAADVFGTSIIVYSAVKFFLLFAALVFVFLSARELGFSTRAAVASALGVFAVPEISWETQRALSHSAAVNAFCAMSLFAFVRLRRTGELADYGFFGLAAAAAALSKYNGVFFLSAIVLAASLTRGFAGAILNRKIVVSVAVFAVAVLPHLLWALDNTEIVFHRQVKFGVGEGTGAAGNLLSAVLSWTKANVLTAILVVVAVLATYLVDRARARRWTISVGETGRFLVLTILFFELILLGLLLFYGATRMENRWLQPVLLILPLTILSLFECGSRVDADRRPPGNPGLTRTFSTMGLIIMAATLVALPLSEVVMGRMKANETHFAYDVLLEDLEKGASGRVGTVVSNESDVFGNLLLYDPDMRFYSTNLIRAGHDIPVPAVLIWSGHGNVPHYLSEIAKAVGWPVDDIKVHRSTMPVNGNTRRVRYSYLVVHEPVHQDTTGPDTH</sequence>
<feature type="transmembrane region" description="Helical" evidence="8">
    <location>
        <begin position="253"/>
        <end position="271"/>
    </location>
</feature>
<keyword evidence="2" id="KW-1003">Cell membrane</keyword>